<dbReference type="SUPFAM" id="SSF51905">
    <property type="entry name" value="FAD/NAD(P)-binding domain"/>
    <property type="match status" value="1"/>
</dbReference>
<dbReference type="PANTHER" id="PTHR43476">
    <property type="entry name" value="3-(3-HYDROXY-PHENYL)PROPIONATE/3-HYDROXYCINNAMIC ACID HYDROXYLASE"/>
    <property type="match status" value="1"/>
</dbReference>
<dbReference type="Pfam" id="PF01494">
    <property type="entry name" value="FAD_binding_3"/>
    <property type="match status" value="1"/>
</dbReference>
<dbReference type="AlphaFoldDB" id="A0A939QF23"/>
<dbReference type="RefSeq" id="WP_208238074.1">
    <property type="nucleotide sequence ID" value="NZ_BAAAQU010000001.1"/>
</dbReference>
<keyword evidence="4" id="KW-1185">Reference proteome</keyword>
<dbReference type="Gene3D" id="3.30.70.2450">
    <property type="match status" value="1"/>
</dbReference>
<protein>
    <submittedName>
        <fullName evidence="3">FAD-dependent monooxygenase</fullName>
    </submittedName>
</protein>
<dbReference type="GO" id="GO:0008688">
    <property type="term" value="F:3-(3-hydroxyphenyl)propionate hydroxylase activity"/>
    <property type="evidence" value="ECO:0007669"/>
    <property type="project" value="TreeGrafter"/>
</dbReference>
<sequence length="400" mass="41753">MIDLIVIGAGPVGLACALEAARLGATARVLDAAVGPGASSRAVGVHPSALLALAPSGAGDAIAAEARQVRRGEARGRGRVLGAVRFARLGGAYPFVATVPQQRTEAVLADRIAALGGSEVVWNAEVRAVRTADDRCAVDVHDAAGGLREEYARFVVVATGARGADLTGLRAAARRHEYPDRYLMADVPDRGADGDTAVIHLHPEGVLESFPLPGGRRRFVAWDRGVPRTASGAADDGARLGERLRHAVALRTGSPAAASAIGAATGFGVRRVLVPRMCRGRVAVIGDAAHEVSPIGGQGMNLGILDAVTLARALCGPERRLTDAVAHLDDALDRWDRRRRRAAVVSGRLAAANTRVGRARGEWGDRARSAVLSGTLHSPAERLLASAYTMRFDPDGRLRG</sequence>
<name>A0A939QF23_9MICO</name>
<evidence type="ECO:0000259" key="2">
    <source>
        <dbReference type="Pfam" id="PF01494"/>
    </source>
</evidence>
<dbReference type="EMBL" id="JAGFBF010000004">
    <property type="protein sequence ID" value="MBO2989680.1"/>
    <property type="molecule type" value="Genomic_DNA"/>
</dbReference>
<evidence type="ECO:0000256" key="1">
    <source>
        <dbReference type="ARBA" id="ARBA00023002"/>
    </source>
</evidence>
<feature type="domain" description="FAD-binding" evidence="2">
    <location>
        <begin position="3"/>
        <end position="317"/>
    </location>
</feature>
<evidence type="ECO:0000313" key="3">
    <source>
        <dbReference type="EMBL" id="MBO2989680.1"/>
    </source>
</evidence>
<reference evidence="3" key="1">
    <citation type="submission" date="2021-03" db="EMBL/GenBank/DDBJ databases">
        <title>Leucobacter chromiisoli sp. nov., isolated from chromium-containing soil of chemical plant.</title>
        <authorList>
            <person name="Xu Z."/>
        </authorList>
    </citation>
    <scope>NUCLEOTIDE SEQUENCE</scope>
    <source>
        <strain evidence="3">K 70/01</strain>
    </source>
</reference>
<dbReference type="InterPro" id="IPR002938">
    <property type="entry name" value="FAD-bd"/>
</dbReference>
<dbReference type="InterPro" id="IPR050631">
    <property type="entry name" value="PheA/TfdB_FAD_monoxygenase"/>
</dbReference>
<comment type="caution">
    <text evidence="3">The sequence shown here is derived from an EMBL/GenBank/DDBJ whole genome shotgun (WGS) entry which is preliminary data.</text>
</comment>
<evidence type="ECO:0000313" key="4">
    <source>
        <dbReference type="Proteomes" id="UP000668403"/>
    </source>
</evidence>
<dbReference type="InterPro" id="IPR036188">
    <property type="entry name" value="FAD/NAD-bd_sf"/>
</dbReference>
<dbReference type="Proteomes" id="UP000668403">
    <property type="component" value="Unassembled WGS sequence"/>
</dbReference>
<dbReference type="GO" id="GO:0071949">
    <property type="term" value="F:FAD binding"/>
    <property type="evidence" value="ECO:0007669"/>
    <property type="project" value="InterPro"/>
</dbReference>
<proteinExistence type="predicted"/>
<dbReference type="GO" id="GO:0019622">
    <property type="term" value="P:3-(3-hydroxy)phenylpropionate catabolic process"/>
    <property type="evidence" value="ECO:0007669"/>
    <property type="project" value="TreeGrafter"/>
</dbReference>
<dbReference type="PRINTS" id="PR00420">
    <property type="entry name" value="RNGMNOXGNASE"/>
</dbReference>
<accession>A0A939QF23</accession>
<gene>
    <name evidence="3" type="ORF">J4H85_06685</name>
</gene>
<keyword evidence="1" id="KW-0560">Oxidoreductase</keyword>
<dbReference type="Gene3D" id="3.50.50.60">
    <property type="entry name" value="FAD/NAD(P)-binding domain"/>
    <property type="match status" value="1"/>
</dbReference>
<dbReference type="PANTHER" id="PTHR43476:SF3">
    <property type="entry name" value="FAD-BINDING MONOOXYGENASE"/>
    <property type="match status" value="1"/>
</dbReference>
<organism evidence="3 4">
    <name type="scientific">Leucobacter tardus</name>
    <dbReference type="NCBI Taxonomy" id="501483"/>
    <lineage>
        <taxon>Bacteria</taxon>
        <taxon>Bacillati</taxon>
        <taxon>Actinomycetota</taxon>
        <taxon>Actinomycetes</taxon>
        <taxon>Micrococcales</taxon>
        <taxon>Microbacteriaceae</taxon>
        <taxon>Leucobacter</taxon>
    </lineage>
</organism>
<keyword evidence="3" id="KW-0503">Monooxygenase</keyword>